<proteinExistence type="predicted"/>
<feature type="domain" description="Phage tail collar" evidence="2">
    <location>
        <begin position="36"/>
        <end position="93"/>
    </location>
</feature>
<evidence type="ECO:0000256" key="1">
    <source>
        <dbReference type="SAM" id="SignalP"/>
    </source>
</evidence>
<dbReference type="InterPro" id="IPR037053">
    <property type="entry name" value="Phage_tail_collar_dom_sf"/>
</dbReference>
<reference evidence="3" key="1">
    <citation type="journal article" date="2007" name="J. Bacteriol.">
        <title>Comparative genome analysis of four magnetotactic bacteria reveals a complex set of group-specific genes implicated in magnetosome biomineralization and function.</title>
        <authorList>
            <person name="Richter M."/>
            <person name="Kube M."/>
            <person name="Bazylinski D.A."/>
            <person name="Lombardot T."/>
            <person name="Gloeckner F.O."/>
            <person name="Reinhardt R."/>
            <person name="Schueler D."/>
        </authorList>
    </citation>
    <scope>NUCLEOTIDE SEQUENCE</scope>
    <source>
        <strain evidence="3">MSR-1</strain>
    </source>
</reference>
<dbReference type="Gene3D" id="3.90.1340.10">
    <property type="entry name" value="Phage tail collar domain"/>
    <property type="match status" value="1"/>
</dbReference>
<keyword evidence="1" id="KW-0732">Signal</keyword>
<dbReference type="Pfam" id="PF07484">
    <property type="entry name" value="Collar"/>
    <property type="match status" value="1"/>
</dbReference>
<protein>
    <submittedName>
        <fullName evidence="3">Phage Tail Collar</fullName>
    </submittedName>
</protein>
<feature type="signal peptide" evidence="1">
    <location>
        <begin position="1"/>
        <end position="28"/>
    </location>
</feature>
<name>A4TXJ3_9PROT</name>
<dbReference type="SUPFAM" id="SSF88874">
    <property type="entry name" value="Receptor-binding domain of short tail fibre protein gp12"/>
    <property type="match status" value="1"/>
</dbReference>
<feature type="chain" id="PRO_5002672837" evidence="1">
    <location>
        <begin position="29"/>
        <end position="239"/>
    </location>
</feature>
<organism evidence="3">
    <name type="scientific">Magnetospirillum gryphiswaldense</name>
    <dbReference type="NCBI Taxonomy" id="55518"/>
    <lineage>
        <taxon>Bacteria</taxon>
        <taxon>Pseudomonadati</taxon>
        <taxon>Pseudomonadota</taxon>
        <taxon>Alphaproteobacteria</taxon>
        <taxon>Rhodospirillales</taxon>
        <taxon>Rhodospirillaceae</taxon>
        <taxon>Magnetospirillum</taxon>
    </lineage>
</organism>
<gene>
    <name evidence="3" type="ORF">MGR_2435</name>
</gene>
<evidence type="ECO:0000313" key="3">
    <source>
        <dbReference type="EMBL" id="CAM75350.1"/>
    </source>
</evidence>
<dbReference type="InterPro" id="IPR011083">
    <property type="entry name" value="Phage_tail_collar_dom"/>
</dbReference>
<sequence length="239" mass="23784">MKLKFGAAMAAATVAGITAMAGSTPAQACGYGAYIGQICIVAGNFCPEGTYNATGTIMAVNQDQALYSLLGTRYGGNQSQATFGLPNLTLRMPVGTQSSLAIATKRGTSTAQMGTANLPTHTHGATYSPQSATNPLSMTPTVAASQSTGNDKIPNAGDYLAVTIGSGTAQWPHYAAANAAGAMVPLGGVTSPISGTGTPVLTPTGAAAPTSPINIIPPQVGMNICIVGTGGGYYPVNPN</sequence>
<accession>A4TXJ3</accession>
<dbReference type="EMBL" id="CU459003">
    <property type="protein sequence ID" value="CAM75350.1"/>
    <property type="molecule type" value="Genomic_DNA"/>
</dbReference>
<dbReference type="AlphaFoldDB" id="A4TXJ3"/>
<evidence type="ECO:0000259" key="2">
    <source>
        <dbReference type="Pfam" id="PF07484"/>
    </source>
</evidence>